<reference evidence="2" key="1">
    <citation type="submission" date="2017-07" db="EMBL/GenBank/DDBJ databases">
        <authorList>
            <person name="Sun Z.S."/>
            <person name="Albrecht U."/>
            <person name="Echele G."/>
            <person name="Lee C.C."/>
        </authorList>
    </citation>
    <scope>NUCLEOTIDE SEQUENCE [LARGE SCALE GENOMIC DNA]</scope>
</reference>
<dbReference type="GeneID" id="64872024"/>
<dbReference type="InterPro" id="IPR035341">
    <property type="entry name" value="Gp63"/>
</dbReference>
<proteinExistence type="predicted"/>
<dbReference type="RefSeq" id="YP_010062359.1">
    <property type="nucleotide sequence ID" value="NC_054793.1"/>
</dbReference>
<dbReference type="EMBL" id="MF472895">
    <property type="protein sequence ID" value="ASZ75496.1"/>
    <property type="molecule type" value="Genomic_DNA"/>
</dbReference>
<keyword evidence="2" id="KW-1185">Reference proteome</keyword>
<dbReference type="Proteomes" id="UP000222598">
    <property type="component" value="Segment"/>
</dbReference>
<gene>
    <name evidence="1" type="primary">60</name>
    <name evidence="1" type="ORF">PBI_KIMONA_60</name>
</gene>
<evidence type="ECO:0000313" key="2">
    <source>
        <dbReference type="Proteomes" id="UP000222598"/>
    </source>
</evidence>
<protein>
    <submittedName>
        <fullName evidence="1">Uncharacterized protein</fullName>
    </submittedName>
</protein>
<dbReference type="KEGG" id="vg:64872024"/>
<evidence type="ECO:0000313" key="1">
    <source>
        <dbReference type="EMBL" id="ASZ75496.1"/>
    </source>
</evidence>
<accession>A0A249XVG0</accession>
<name>A0A249XVG0_9CAUD</name>
<sequence length="78" mass="8828">MTATPNSMPRKANPLHQKVLAGLIETKPFSWSQKKLGKDKDGKEVVNKVKVTGTALRYPLAQNVSEDNVERIARRWVR</sequence>
<dbReference type="Pfam" id="PF17471">
    <property type="entry name" value="GP63"/>
    <property type="match status" value="1"/>
</dbReference>
<organism evidence="1 2">
    <name type="scientific">Mycobacterium phage Kimona</name>
    <dbReference type="NCBI Taxonomy" id="2024295"/>
    <lineage>
        <taxon>Viruses</taxon>
        <taxon>Duplodnaviria</taxon>
        <taxon>Heunggongvirae</taxon>
        <taxon>Uroviricota</taxon>
        <taxon>Caudoviricetes</taxon>
        <taxon>Kimonavirus</taxon>
        <taxon>Kimonavirus kimona</taxon>
    </lineage>
</organism>